<keyword evidence="4" id="KW-0328">Glycosyltransferase</keyword>
<keyword evidence="6 12" id="KW-0812">Transmembrane</keyword>
<dbReference type="InterPro" id="IPR004835">
    <property type="entry name" value="Chitin_synth"/>
</dbReference>
<evidence type="ECO:0000256" key="11">
    <source>
        <dbReference type="SAM" id="MobiDB-lite"/>
    </source>
</evidence>
<dbReference type="SUPFAM" id="SSF53448">
    <property type="entry name" value="Nucleotide-diphospho-sugar transferases"/>
    <property type="match status" value="1"/>
</dbReference>
<feature type="transmembrane region" description="Helical" evidence="12">
    <location>
        <begin position="217"/>
        <end position="236"/>
    </location>
</feature>
<dbReference type="OrthoDB" id="370884at2759"/>
<keyword evidence="5" id="KW-0808">Transferase</keyword>
<dbReference type="EMBL" id="KQ087261">
    <property type="protein sequence ID" value="KLT39364.1"/>
    <property type="molecule type" value="Genomic_DNA"/>
</dbReference>
<feature type="transmembrane region" description="Helical" evidence="12">
    <location>
        <begin position="471"/>
        <end position="494"/>
    </location>
</feature>
<feature type="compositionally biased region" description="Basic residues" evidence="11">
    <location>
        <begin position="138"/>
        <end position="153"/>
    </location>
</feature>
<evidence type="ECO:0000256" key="8">
    <source>
        <dbReference type="ARBA" id="ARBA00023136"/>
    </source>
</evidence>
<dbReference type="Pfam" id="PF03142">
    <property type="entry name" value="Chitin_synth_2"/>
    <property type="match status" value="1"/>
</dbReference>
<dbReference type="CDD" id="cd04190">
    <property type="entry name" value="Chitin_synth_C"/>
    <property type="match status" value="1"/>
</dbReference>
<evidence type="ECO:0000256" key="10">
    <source>
        <dbReference type="ARBA" id="ARBA00048014"/>
    </source>
</evidence>
<proteinExistence type="predicted"/>
<feature type="compositionally biased region" description="Polar residues" evidence="11">
    <location>
        <begin position="1"/>
        <end position="11"/>
    </location>
</feature>
<keyword evidence="3" id="KW-1003">Cell membrane</keyword>
<evidence type="ECO:0000256" key="12">
    <source>
        <dbReference type="SAM" id="Phobius"/>
    </source>
</evidence>
<evidence type="ECO:0000313" key="15">
    <source>
        <dbReference type="Proteomes" id="UP000053611"/>
    </source>
</evidence>
<feature type="transmembrane region" description="Helical" evidence="12">
    <location>
        <begin position="1029"/>
        <end position="1050"/>
    </location>
</feature>
<dbReference type="EC" id="2.4.1.16" evidence="2"/>
<reference evidence="14 15" key="1">
    <citation type="submission" date="2015-03" db="EMBL/GenBank/DDBJ databases">
        <title>Genomics and transcriptomics of the oil-accumulating basidiomycete yeast T. oleaginosus allow insights into substrate utilization and the diverse evolutionary trajectories of mating systems in fungi.</title>
        <authorList>
            <consortium name="DOE Joint Genome Institute"/>
            <person name="Kourist R."/>
            <person name="Kracht O."/>
            <person name="Bracharz F."/>
            <person name="Lipzen A."/>
            <person name="Nolan M."/>
            <person name="Ohm R."/>
            <person name="Grigoriev I."/>
            <person name="Sun S."/>
            <person name="Heitman J."/>
            <person name="Bruck T."/>
            <person name="Nowrousian M."/>
        </authorList>
    </citation>
    <scope>NUCLEOTIDE SEQUENCE [LARGE SCALE GENOMIC DNA]</scope>
    <source>
        <strain evidence="14 15">IBC0246</strain>
    </source>
</reference>
<evidence type="ECO:0000256" key="3">
    <source>
        <dbReference type="ARBA" id="ARBA00022475"/>
    </source>
</evidence>
<dbReference type="GO" id="GO:0006031">
    <property type="term" value="P:chitin biosynthetic process"/>
    <property type="evidence" value="ECO:0007669"/>
    <property type="project" value="TreeGrafter"/>
</dbReference>
<gene>
    <name evidence="14" type="ORF">CC85DRAFT_251307</name>
</gene>
<dbReference type="GO" id="GO:0004100">
    <property type="term" value="F:chitin synthase activity"/>
    <property type="evidence" value="ECO:0007669"/>
    <property type="project" value="UniProtKB-EC"/>
</dbReference>
<feature type="region of interest" description="Disordered" evidence="11">
    <location>
        <begin position="1"/>
        <end position="77"/>
    </location>
</feature>
<evidence type="ECO:0000256" key="2">
    <source>
        <dbReference type="ARBA" id="ARBA00012543"/>
    </source>
</evidence>
<protein>
    <recommendedName>
        <fullName evidence="2">chitin synthase</fullName>
        <ecNumber evidence="2">2.4.1.16</ecNumber>
    </recommendedName>
</protein>
<organism evidence="14 15">
    <name type="scientific">Cutaneotrichosporon oleaginosum</name>
    <dbReference type="NCBI Taxonomy" id="879819"/>
    <lineage>
        <taxon>Eukaryota</taxon>
        <taxon>Fungi</taxon>
        <taxon>Dikarya</taxon>
        <taxon>Basidiomycota</taxon>
        <taxon>Agaricomycotina</taxon>
        <taxon>Tremellomycetes</taxon>
        <taxon>Trichosporonales</taxon>
        <taxon>Trichosporonaceae</taxon>
        <taxon>Cutaneotrichosporon</taxon>
    </lineage>
</organism>
<feature type="transmembrane region" description="Helical" evidence="12">
    <location>
        <begin position="1085"/>
        <end position="1106"/>
    </location>
</feature>
<evidence type="ECO:0000256" key="6">
    <source>
        <dbReference type="ARBA" id="ARBA00022692"/>
    </source>
</evidence>
<dbReference type="GeneID" id="28981129"/>
<feature type="region of interest" description="Disordered" evidence="11">
    <location>
        <begin position="92"/>
        <end position="165"/>
    </location>
</feature>
<feature type="transmembrane region" description="Helical" evidence="12">
    <location>
        <begin position="181"/>
        <end position="201"/>
    </location>
</feature>
<evidence type="ECO:0000259" key="13">
    <source>
        <dbReference type="Pfam" id="PF22997"/>
    </source>
</evidence>
<keyword evidence="15" id="KW-1185">Reference proteome</keyword>
<feature type="domain" description="Chitin synthase 4-like" evidence="13">
    <location>
        <begin position="378"/>
        <end position="458"/>
    </location>
</feature>
<feature type="compositionally biased region" description="Basic residues" evidence="11">
    <location>
        <begin position="1336"/>
        <end position="1345"/>
    </location>
</feature>
<accession>A0A0J1AVQ2</accession>
<feature type="compositionally biased region" description="Low complexity" evidence="11">
    <location>
        <begin position="39"/>
        <end position="50"/>
    </location>
</feature>
<dbReference type="PANTHER" id="PTHR22914">
    <property type="entry name" value="CHITIN SYNTHASE"/>
    <property type="match status" value="1"/>
</dbReference>
<keyword evidence="9" id="KW-0325">Glycoprotein</keyword>
<feature type="compositionally biased region" description="Low complexity" evidence="11">
    <location>
        <begin position="1351"/>
        <end position="1367"/>
    </location>
</feature>
<dbReference type="InterPro" id="IPR029044">
    <property type="entry name" value="Nucleotide-diphossugar_trans"/>
</dbReference>
<evidence type="ECO:0000256" key="5">
    <source>
        <dbReference type="ARBA" id="ARBA00022679"/>
    </source>
</evidence>
<feature type="region of interest" description="Disordered" evidence="11">
    <location>
        <begin position="1237"/>
        <end position="1374"/>
    </location>
</feature>
<keyword evidence="7 12" id="KW-1133">Transmembrane helix</keyword>
<feature type="compositionally biased region" description="Basic and acidic residues" evidence="11">
    <location>
        <begin position="64"/>
        <end position="75"/>
    </location>
</feature>
<evidence type="ECO:0000256" key="4">
    <source>
        <dbReference type="ARBA" id="ARBA00022676"/>
    </source>
</evidence>
<dbReference type="RefSeq" id="XP_018275855.1">
    <property type="nucleotide sequence ID" value="XM_018420526.1"/>
</dbReference>
<feature type="transmembrane region" description="Helical" evidence="12">
    <location>
        <begin position="1062"/>
        <end position="1079"/>
    </location>
</feature>
<evidence type="ECO:0000313" key="14">
    <source>
        <dbReference type="EMBL" id="KLT39364.1"/>
    </source>
</evidence>
<dbReference type="Pfam" id="PF22997">
    <property type="entry name" value="CHS4"/>
    <property type="match status" value="1"/>
</dbReference>
<dbReference type="InterPro" id="IPR054295">
    <property type="entry name" value="CHS4-like_dom"/>
</dbReference>
<dbReference type="STRING" id="879819.A0A0J1AVQ2"/>
<dbReference type="PANTHER" id="PTHR22914:SF16">
    <property type="entry name" value="CHITIN SYNTHASE 3"/>
    <property type="match status" value="1"/>
</dbReference>
<comment type="subcellular location">
    <subcellularLocation>
        <location evidence="1">Cell membrane</location>
        <topology evidence="1">Multi-pass membrane protein</topology>
    </subcellularLocation>
</comment>
<dbReference type="Proteomes" id="UP000053611">
    <property type="component" value="Unassembled WGS sequence"/>
</dbReference>
<comment type="catalytic activity">
    <reaction evidence="10">
        <text>[(1-&gt;4)-N-acetyl-beta-D-glucosaminyl](n) + UDP-N-acetyl-alpha-D-glucosamine = [(1-&gt;4)-N-acetyl-beta-D-glucosaminyl](n+1) + UDP + H(+)</text>
        <dbReference type="Rhea" id="RHEA:16637"/>
        <dbReference type="Rhea" id="RHEA-COMP:9593"/>
        <dbReference type="Rhea" id="RHEA-COMP:9595"/>
        <dbReference type="ChEBI" id="CHEBI:15378"/>
        <dbReference type="ChEBI" id="CHEBI:17029"/>
        <dbReference type="ChEBI" id="CHEBI:57705"/>
        <dbReference type="ChEBI" id="CHEBI:58223"/>
        <dbReference type="EC" id="2.4.1.16"/>
    </reaction>
</comment>
<evidence type="ECO:0000256" key="1">
    <source>
        <dbReference type="ARBA" id="ARBA00004651"/>
    </source>
</evidence>
<evidence type="ECO:0000256" key="9">
    <source>
        <dbReference type="ARBA" id="ARBA00023180"/>
    </source>
</evidence>
<evidence type="ECO:0000256" key="7">
    <source>
        <dbReference type="ARBA" id="ARBA00022989"/>
    </source>
</evidence>
<keyword evidence="8 12" id="KW-0472">Membrane</keyword>
<dbReference type="GO" id="GO:0005886">
    <property type="term" value="C:plasma membrane"/>
    <property type="evidence" value="ECO:0007669"/>
    <property type="project" value="UniProtKB-SubCell"/>
</dbReference>
<feature type="region of interest" description="Disordered" evidence="11">
    <location>
        <begin position="590"/>
        <end position="610"/>
    </location>
</feature>
<sequence length="1374" mass="152304">MSRPPMNTNVSFDKGSAPPPPPKGGSSSKHYENPVPTLGYEEAGYGSGSYTQGGADVRRKKSMVRPERERIEPGHRLYHYQQHAADQSVRVHPSATGNQPYAPHRGGASGLRRGKSVLGREGDQEANESGLNLFKRGATIRRKASRAAPRPKHGGTSAPPPPPEKPRGCCANIAPGPVDCWMIYCFVITCWIPPFILSGVFGKKTPEAQRAFREKMGIVAICAGLMAIVGFITFGFTQVVCGNHGMRVKGGQVNNGSVVLNGYVYDLADWKHPATADGVFNGSTNPIWLDEWQAGGKDMSFLFQNVNKKCRGLLTPGSQAPSAMRGPGNTMSWYFPCNLFSQNSTQTVVKDGYLEGTNCHLDATARSDLANMPPDGIVYYTWDQVANPDRNLAVYKGSVLDLSLLNWLDSNLVQYPSLFNTLKTGNETFKGRDVTSVFVRASWENYGDCLTDIIRVGFVDSMTIGCVASQIVLYVSLVFILGAVLIKFFMALYFGWFMSWRIGNFEGESYKDRMKRAEEIENWTDDIYRAAPGYMRPNAREARAAKKGGHFLPKQSRFSKADTMMVSNSRPNTGYGSPFDTPRRQPSSFYGNRLTPPGSPMLHGSRSSTSLPFRADASRASLHDCPFPLENVIPQPAPDFEPFGYPLVHTICLVTAYSESIEGLRTTMDSLATTDYPNSHKFILVVCDGMVRGSGSKQYTPDIVLSMMKDLVVPEHEVEAHSYVAIADGHKRHNMAKVFAGFYAYDNDTVEPSKQQRVPVVLVAKTGNPLERNDAKPGNRGKRDSQIVLMDFLQKVMFDERMTTFQYEFFNAIWRCTGVSPDKYETVLCVDADTKVYPDSVSRMNACMVNDTEIMGLCGETKIANKRETWVTMIQVFEYYISHHLTKAFESVFGGVTCLPGCFSMYRIKAPKGATGYWVPILNNPDIVEHYSENIVDTLHKKNLLLLGEDRYLSTLMLKTFPKRKMVWCPQAVCKTIVPDTFKVLLSQRRRWINSTIHNLFELMLVRDLCGTFCFSMQFVVFMDLVGTLVLPAAITFTLYVAALAIRSAIQPDKQDTPTVSLILLAFILGLPGLLIVITSRKMVYVGWMCMYLISLPIWNFVLPAYSFWHMDDFSWGETRKVQGESKAETGHGDKEGEFDSKDIVMKRWAEFERERRWREGTVSRDSEYGAGMRSNSPGNSRMNHRHSMVSTSETYQSGLNTAESQGMLRPDPQGYLHGGQYVASPIAGEDRDMAALGLPRHGEPSIVSSESGYSAGRPSRSPVDNRSASYGVGYSEEEQPMLAGGMSPEQYRGGPSAYEERDTYRSPRGQPAPQRGVSLVDPGVAPVGAADPVRRVARQHKRQSSGRGGVTSPVSSSSHQSSLPPGAVSCVLE</sequence>
<name>A0A0J1AVQ2_9TREE</name>
<dbReference type="GO" id="GO:0030428">
    <property type="term" value="C:cell septum"/>
    <property type="evidence" value="ECO:0007669"/>
    <property type="project" value="TreeGrafter"/>
</dbReference>